<evidence type="ECO:0000256" key="1">
    <source>
        <dbReference type="SAM" id="MobiDB-lite"/>
    </source>
</evidence>
<protein>
    <recommendedName>
        <fullName evidence="3">Edg1 TPR repeats region domain-containing protein</fullName>
    </recommendedName>
</protein>
<reference evidence="4 5" key="1">
    <citation type="submission" date="2020-04" db="EMBL/GenBank/DDBJ databases">
        <authorList>
            <person name="Laetsch R D."/>
            <person name="Stevens L."/>
            <person name="Kumar S."/>
            <person name="Blaxter L. M."/>
        </authorList>
    </citation>
    <scope>NUCLEOTIDE SEQUENCE [LARGE SCALE GENOMIC DNA]</scope>
</reference>
<proteinExistence type="predicted"/>
<dbReference type="InterPro" id="IPR056581">
    <property type="entry name" value="TPR_Edg1"/>
</dbReference>
<gene>
    <name evidence="4" type="ORF">CBOVIS_LOCUS7358</name>
</gene>
<comment type="caution">
    <text evidence="4">The sequence shown here is derived from an EMBL/GenBank/DDBJ whole genome shotgun (WGS) entry which is preliminary data.</text>
</comment>
<sequence length="1537" mass="177137">MTSTSENSLRDIEKFRASVRCAFDLYETSSALLSYAFGPRELIDVVQRACEDESLVKQCTELLLNVVDWLNEEITVMASKMEQVGLTSAEFGEFRERLILLYEVDRAVNACDDLITSEMQEMLNSTIDAVLSAYQSTKSHDVSQWKRLKTPYYQFFTKQSSTLSQENLASPPQIYAREDGVVSSIAFEKARNDVDGKKCVFVSRLVRILNGIRADAKFDIEGMREIVAASATFTIDDRDAEEIFDRFLSVWDSTLELKKRDEPYLFVEMLRKFFAQLSPTKKNAIAGMLLAKYNETEHLLPNLENFIRNYQQQLTELLNRLPHDHQKLTTEADKFEELKNQMAWFLLATPVTCLHQLLQLCITNKGFVPAVVKVCRAIPVLFEARVFATNGDDGVEQHTPEPVLIINLRRIFKIGSLNWRSLDEWNNAAYLALSFAKKRKGKLDDDPPLLNPYDLIQLVVEELVRVNNGKHRIGAAIFAKMLSRLFANNANNKEVATYKWATSLNQPKRLIELHPIRIPIPISEDDTVPTPELILLLYDILMENDGHETSEHCRDTIRSIGFRLEEEQIRFDDETIEFFAMKRFNNGQWWIKYSIFVWLNYALNSPKLQVPSGIYTALAESENDDFEPIISSEQSSAAECYLRSLFELGLFDVELAIELVNRGFDVRLDEDESVHRMAMALVDCYGKKFSQKKASAQIAELLRRMLDVFDPTRFFKRLESWSASMFEGLKSIDHLLLLSRAVKIAFERKNSMFVRDTSAIPARGFEEIEGVEQIATQLLDVFCETSKKLIDDEYISVSQYREETRKALFETKEARPEIWKMKALLERREQKLMFQMNAIFEEAVCFTRQMQQIPTKLHILLVTIVEKMPLMQKFATNKVLDEMITEKSTKQTVYAYAQSLPPPIAEPAESTTTVEPMVRAQCGVDGDDRVAACSKSSAEQQVARNTVVVKPQMQQQQQHSVENRMFNNGANNFSSRRSQQQPQQQQQQSENHYSRNETSSRHHYRNPAASGYRNRSRQRNSLKDPHNLYASDREAFNRRQREFSGGSRHNSYRSNDFYENDDDGYSQYHNSTYREYDKYQESKSGYKSRNAKPFSDIPKEMTINPYMLLLLLPLLFAGRTSSITIDEMLVTNKYMFISQHGCITQFEAEISPGLCPQVMQKPPASIKSCSSDNRIHLLRDLDGVHAPKLGMFASSDNRRGQVVFRVFNLNETGMWNSGMTNRKYGYYVHPEYSSSSVIMTFPVEFNDISTIYDPMQRLMYVFYTLPGPESRGIVEFHYLRGLFDENDKPLMLPMTRTVGFGMGKLNMHIRNSQRFAWTEDAYTRRVFYKEIVDGKLVTFMVPMDSIMSTFIDGAAGKRIASTEENRDFYAINGGINAYRVVEDGSSIVKTYFSPTNSSLTTKGMTCSHETDSKTLSWMTSLLVIRDRDYCLLKYASQAKREMCEHERLDWLEMNGLLDRTEEDTVKWLIITIVILLMIIVLLLVYVYWLRSTFAAPDDRIAQNEYEQEASLFVSKQRSFPSVYPDPALLDVSVDKWN</sequence>
<dbReference type="Pfam" id="PF24293">
    <property type="entry name" value="TPR_Edg1"/>
    <property type="match status" value="1"/>
</dbReference>
<keyword evidence="2" id="KW-0472">Membrane</keyword>
<feature type="compositionally biased region" description="Basic and acidic residues" evidence="1">
    <location>
        <begin position="1021"/>
        <end position="1042"/>
    </location>
</feature>
<evidence type="ECO:0000259" key="3">
    <source>
        <dbReference type="Pfam" id="PF24293"/>
    </source>
</evidence>
<feature type="region of interest" description="Disordered" evidence="1">
    <location>
        <begin position="966"/>
        <end position="1064"/>
    </location>
</feature>
<evidence type="ECO:0000313" key="5">
    <source>
        <dbReference type="Proteomes" id="UP000494206"/>
    </source>
</evidence>
<dbReference type="Proteomes" id="UP000494206">
    <property type="component" value="Unassembled WGS sequence"/>
</dbReference>
<accession>A0A8S1F3I4</accession>
<evidence type="ECO:0000256" key="2">
    <source>
        <dbReference type="SAM" id="Phobius"/>
    </source>
</evidence>
<feature type="transmembrane region" description="Helical" evidence="2">
    <location>
        <begin position="1467"/>
        <end position="1489"/>
    </location>
</feature>
<keyword evidence="2" id="KW-0812">Transmembrane</keyword>
<keyword evidence="5" id="KW-1185">Reference proteome</keyword>
<keyword evidence="2" id="KW-1133">Transmembrane helix</keyword>
<dbReference type="OrthoDB" id="5813107at2759"/>
<feature type="domain" description="Edg1 TPR repeats region" evidence="3">
    <location>
        <begin position="196"/>
        <end position="606"/>
    </location>
</feature>
<feature type="compositionally biased region" description="Low complexity" evidence="1">
    <location>
        <begin position="974"/>
        <end position="989"/>
    </location>
</feature>
<dbReference type="EMBL" id="CADEPM010000004">
    <property type="protein sequence ID" value="CAB3405124.1"/>
    <property type="molecule type" value="Genomic_DNA"/>
</dbReference>
<name>A0A8S1F3I4_9PELO</name>
<organism evidence="4 5">
    <name type="scientific">Caenorhabditis bovis</name>
    <dbReference type="NCBI Taxonomy" id="2654633"/>
    <lineage>
        <taxon>Eukaryota</taxon>
        <taxon>Metazoa</taxon>
        <taxon>Ecdysozoa</taxon>
        <taxon>Nematoda</taxon>
        <taxon>Chromadorea</taxon>
        <taxon>Rhabditida</taxon>
        <taxon>Rhabditina</taxon>
        <taxon>Rhabditomorpha</taxon>
        <taxon>Rhabditoidea</taxon>
        <taxon>Rhabditidae</taxon>
        <taxon>Peloderinae</taxon>
        <taxon>Caenorhabditis</taxon>
    </lineage>
</organism>
<evidence type="ECO:0000313" key="4">
    <source>
        <dbReference type="EMBL" id="CAB3405124.1"/>
    </source>
</evidence>